<proteinExistence type="predicted"/>
<reference evidence="2 3" key="1">
    <citation type="submission" date="2023-07" db="EMBL/GenBank/DDBJ databases">
        <title>Sorghum-associated microbial communities from plants grown in Nebraska, USA.</title>
        <authorList>
            <person name="Schachtman D."/>
        </authorList>
    </citation>
    <scope>NUCLEOTIDE SEQUENCE [LARGE SCALE GENOMIC DNA]</scope>
    <source>
        <strain evidence="2 3">BE248</strain>
    </source>
</reference>
<evidence type="ECO:0000259" key="1">
    <source>
        <dbReference type="PROSITE" id="PS51549"/>
    </source>
</evidence>
<sequence>MKRLILAVVAVALVGAAFVFEPWTGFTNKTIDEPVPTRSAPTPTSTEILPMEMARGTFVSQEHDTSGAAQILRLADGSLTLRLEGFETTNGPDLHVWLSDRAAGGSWFKYDEGNRIELGELKANKGNHNYAIPADADLDDIKSVVIWCKRFRVAFGSAALEI</sequence>
<evidence type="ECO:0000313" key="3">
    <source>
        <dbReference type="Proteomes" id="UP001257739"/>
    </source>
</evidence>
<protein>
    <recommendedName>
        <fullName evidence="1">DM13 domain-containing protein</fullName>
    </recommendedName>
</protein>
<feature type="domain" description="DM13" evidence="1">
    <location>
        <begin position="56"/>
        <end position="161"/>
    </location>
</feature>
<accession>A0ABU1URE1</accession>
<evidence type="ECO:0000313" key="2">
    <source>
        <dbReference type="EMBL" id="MDR7087749.1"/>
    </source>
</evidence>
<dbReference type="PROSITE" id="PS51549">
    <property type="entry name" value="DM13"/>
    <property type="match status" value="1"/>
</dbReference>
<name>A0ABU1URE1_9ACTN</name>
<keyword evidence="3" id="KW-1185">Reference proteome</keyword>
<dbReference type="EMBL" id="JAVDWH010000001">
    <property type="protein sequence ID" value="MDR7087749.1"/>
    <property type="molecule type" value="Genomic_DNA"/>
</dbReference>
<dbReference type="RefSeq" id="WP_309971789.1">
    <property type="nucleotide sequence ID" value="NZ_JAVDWH010000001.1"/>
</dbReference>
<dbReference type="InterPro" id="IPR019545">
    <property type="entry name" value="DM13_domain"/>
</dbReference>
<organism evidence="2 3">
    <name type="scientific">Aeromicrobium panaciterrae</name>
    <dbReference type="NCBI Taxonomy" id="363861"/>
    <lineage>
        <taxon>Bacteria</taxon>
        <taxon>Bacillati</taxon>
        <taxon>Actinomycetota</taxon>
        <taxon>Actinomycetes</taxon>
        <taxon>Propionibacteriales</taxon>
        <taxon>Nocardioidaceae</taxon>
        <taxon>Aeromicrobium</taxon>
    </lineage>
</organism>
<gene>
    <name evidence="2" type="ORF">J2X11_002588</name>
</gene>
<dbReference type="Pfam" id="PF10517">
    <property type="entry name" value="DM13"/>
    <property type="match status" value="1"/>
</dbReference>
<comment type="caution">
    <text evidence="2">The sequence shown here is derived from an EMBL/GenBank/DDBJ whole genome shotgun (WGS) entry which is preliminary data.</text>
</comment>
<dbReference type="Proteomes" id="UP001257739">
    <property type="component" value="Unassembled WGS sequence"/>
</dbReference>